<dbReference type="InterPro" id="IPR029063">
    <property type="entry name" value="SAM-dependent_MTases_sf"/>
</dbReference>
<evidence type="ECO:0000259" key="1">
    <source>
        <dbReference type="Pfam" id="PF08241"/>
    </source>
</evidence>
<sequence length="259" mass="29091">MPINFIDERNKFTYTGRTADESWTKAILSIADPNGLCIADVGCGGGIYSRAWLALGAREVTGVDSSPNMISAATESCSDLYSILFQVGDAANTGLTESSVDVVFQRALIHHLTDIRPCLEEATRILKPGGKVIIQDRTPDDIALPGSCEHIRGYFFECFPRLLKLESGRRRTDEAVLSELHTVGFEQTKSITAWETRKVYPSKEEFLEDVRQRKGRSILHELNASEIGLLVSFIDERLHDFDEIIEKDRWTIWIATNPR</sequence>
<dbReference type="Proteomes" id="UP000077421">
    <property type="component" value="Unassembled WGS sequence"/>
</dbReference>
<evidence type="ECO:0000313" key="3">
    <source>
        <dbReference type="Proteomes" id="UP000077421"/>
    </source>
</evidence>
<accession>A0A853K994</accession>
<protein>
    <recommendedName>
        <fullName evidence="1">Methyltransferase type 11 domain-containing protein</fullName>
    </recommendedName>
</protein>
<dbReference type="PANTHER" id="PTHR43591">
    <property type="entry name" value="METHYLTRANSFERASE"/>
    <property type="match status" value="1"/>
</dbReference>
<evidence type="ECO:0000313" key="2">
    <source>
        <dbReference type="EMBL" id="OAG92858.1"/>
    </source>
</evidence>
<gene>
    <name evidence="2" type="ORF">AYW79_13030</name>
</gene>
<dbReference type="RefSeq" id="WP_067566752.1">
    <property type="nucleotide sequence ID" value="NZ_LSUQ01000059.1"/>
</dbReference>
<dbReference type="InterPro" id="IPR013216">
    <property type="entry name" value="Methyltransf_11"/>
</dbReference>
<comment type="caution">
    <text evidence="2">The sequence shown here is derived from an EMBL/GenBank/DDBJ whole genome shotgun (WGS) entry which is preliminary data.</text>
</comment>
<reference evidence="2 3" key="1">
    <citation type="submission" date="2016-02" db="EMBL/GenBank/DDBJ databases">
        <title>Draft genome sequence of Acidibacillus ferrooxidans SLC66.</title>
        <authorList>
            <person name="Oliveira G."/>
            <person name="Nancucheo I."/>
            <person name="Dall'Agnol H."/>
            <person name="Johnson B."/>
            <person name="Oliveira R."/>
            <person name="Nunes G.L."/>
            <person name="Tzotzos G."/>
            <person name="Orellana S.C."/>
            <person name="Salim A.C."/>
            <person name="Araujo F.M."/>
        </authorList>
    </citation>
    <scope>NUCLEOTIDE SEQUENCE [LARGE SCALE GENOMIC DNA]</scope>
    <source>
        <strain evidence="2 3">SLC66</strain>
    </source>
</reference>
<dbReference type="EMBL" id="LSUQ01000059">
    <property type="protein sequence ID" value="OAG92858.1"/>
    <property type="molecule type" value="Genomic_DNA"/>
</dbReference>
<dbReference type="GO" id="GO:0008757">
    <property type="term" value="F:S-adenosylmethionine-dependent methyltransferase activity"/>
    <property type="evidence" value="ECO:0007669"/>
    <property type="project" value="InterPro"/>
</dbReference>
<dbReference type="Pfam" id="PF08241">
    <property type="entry name" value="Methyltransf_11"/>
    <property type="match status" value="1"/>
</dbReference>
<name>A0A853K994_9BACL</name>
<proteinExistence type="predicted"/>
<dbReference type="AlphaFoldDB" id="A0A853K994"/>
<dbReference type="OrthoDB" id="9791837at2"/>
<dbReference type="CDD" id="cd02440">
    <property type="entry name" value="AdoMet_MTases"/>
    <property type="match status" value="1"/>
</dbReference>
<dbReference type="Gene3D" id="3.40.50.150">
    <property type="entry name" value="Vaccinia Virus protein VP39"/>
    <property type="match status" value="1"/>
</dbReference>
<feature type="domain" description="Methyltransferase type 11" evidence="1">
    <location>
        <begin position="40"/>
        <end position="134"/>
    </location>
</feature>
<dbReference type="SUPFAM" id="SSF53335">
    <property type="entry name" value="S-adenosyl-L-methionine-dependent methyltransferases"/>
    <property type="match status" value="1"/>
</dbReference>
<organism evidence="2 3">
    <name type="scientific">Ferroacidibacillus organovorans</name>
    <dbReference type="NCBI Taxonomy" id="1765683"/>
    <lineage>
        <taxon>Bacteria</taxon>
        <taxon>Bacillati</taxon>
        <taxon>Bacillota</taxon>
        <taxon>Bacilli</taxon>
        <taxon>Bacillales</taxon>
        <taxon>Alicyclobacillaceae</taxon>
        <taxon>Ferroacidibacillus</taxon>
    </lineage>
</organism>